<name>A0A835RR41_VANPL</name>
<dbReference type="EMBL" id="JADCNL010000001">
    <property type="protein sequence ID" value="KAG0496761.1"/>
    <property type="molecule type" value="Genomic_DNA"/>
</dbReference>
<reference evidence="2 3" key="1">
    <citation type="journal article" date="2020" name="Nat. Food">
        <title>A phased Vanilla planifolia genome enables genetic improvement of flavour and production.</title>
        <authorList>
            <person name="Hasing T."/>
            <person name="Tang H."/>
            <person name="Brym M."/>
            <person name="Khazi F."/>
            <person name="Huang T."/>
            <person name="Chambers A.H."/>
        </authorList>
    </citation>
    <scope>NUCLEOTIDE SEQUENCE [LARGE SCALE GENOMIC DNA]</scope>
    <source>
        <tissue evidence="2">Leaf</tissue>
    </source>
</reference>
<evidence type="ECO:0000313" key="3">
    <source>
        <dbReference type="Proteomes" id="UP000636800"/>
    </source>
</evidence>
<proteinExistence type="predicted"/>
<dbReference type="Proteomes" id="UP000636800">
    <property type="component" value="Chromosome 1"/>
</dbReference>
<protein>
    <recommendedName>
        <fullName evidence="4">Malectin-like domain-containing protein</fullName>
    </recommendedName>
</protein>
<gene>
    <name evidence="2" type="ORF">HPP92_001452</name>
</gene>
<feature type="signal peptide" evidence="1">
    <location>
        <begin position="1"/>
        <end position="21"/>
    </location>
</feature>
<evidence type="ECO:0000313" key="2">
    <source>
        <dbReference type="EMBL" id="KAG0496761.1"/>
    </source>
</evidence>
<organism evidence="2 3">
    <name type="scientific">Vanilla planifolia</name>
    <name type="common">Vanilla</name>
    <dbReference type="NCBI Taxonomy" id="51239"/>
    <lineage>
        <taxon>Eukaryota</taxon>
        <taxon>Viridiplantae</taxon>
        <taxon>Streptophyta</taxon>
        <taxon>Embryophyta</taxon>
        <taxon>Tracheophyta</taxon>
        <taxon>Spermatophyta</taxon>
        <taxon>Magnoliopsida</taxon>
        <taxon>Liliopsida</taxon>
        <taxon>Asparagales</taxon>
        <taxon>Orchidaceae</taxon>
        <taxon>Vanilloideae</taxon>
        <taxon>Vanilleae</taxon>
        <taxon>Vanilla</taxon>
    </lineage>
</organism>
<dbReference type="AlphaFoldDB" id="A0A835RR41"/>
<keyword evidence="1" id="KW-0732">Signal</keyword>
<dbReference type="GO" id="GO:0004714">
    <property type="term" value="F:transmembrane receptor protein tyrosine kinase activity"/>
    <property type="evidence" value="ECO:0007669"/>
    <property type="project" value="InterPro"/>
</dbReference>
<keyword evidence="3" id="KW-1185">Reference proteome</keyword>
<dbReference type="InterPro" id="IPR045272">
    <property type="entry name" value="ANXUR1/2-like"/>
</dbReference>
<evidence type="ECO:0008006" key="4">
    <source>
        <dbReference type="Google" id="ProtNLM"/>
    </source>
</evidence>
<dbReference type="PANTHER" id="PTHR34590:SF5">
    <property type="entry name" value="OS04G0586500 PROTEIN"/>
    <property type="match status" value="1"/>
</dbReference>
<dbReference type="OrthoDB" id="196858at2759"/>
<comment type="caution">
    <text evidence="2">The sequence shown here is derived from an EMBL/GenBank/DDBJ whole genome shotgun (WGS) entry which is preliminary data.</text>
</comment>
<feature type="chain" id="PRO_5032946161" description="Malectin-like domain-containing protein" evidence="1">
    <location>
        <begin position="22"/>
        <end position="102"/>
    </location>
</feature>
<accession>A0A835RR41</accession>
<evidence type="ECO:0000256" key="1">
    <source>
        <dbReference type="SAM" id="SignalP"/>
    </source>
</evidence>
<sequence>MTEIPLLPFLLFLIFPTTLTASTGDDRRSSTFTPRDYILLDCGATGQHTDLDNRTWVGDTGSKYAPSLKSAGSSAQSQDSSIPQYPYLTARVFTTPFSYKFL</sequence>
<dbReference type="Gene3D" id="2.60.120.430">
    <property type="entry name" value="Galactose-binding lectin"/>
    <property type="match status" value="1"/>
</dbReference>
<dbReference type="PANTHER" id="PTHR34590">
    <property type="entry name" value="OS03G0124300 PROTEIN-RELATED"/>
    <property type="match status" value="1"/>
</dbReference>